<protein>
    <submittedName>
        <fullName evidence="1">Uncharacterized protein</fullName>
    </submittedName>
</protein>
<organism evidence="1 2">
    <name type="scientific">Sphingopyxis indica</name>
    <dbReference type="NCBI Taxonomy" id="436663"/>
    <lineage>
        <taxon>Bacteria</taxon>
        <taxon>Pseudomonadati</taxon>
        <taxon>Pseudomonadota</taxon>
        <taxon>Alphaproteobacteria</taxon>
        <taxon>Sphingomonadales</taxon>
        <taxon>Sphingomonadaceae</taxon>
        <taxon>Sphingopyxis</taxon>
    </lineage>
</organism>
<dbReference type="AlphaFoldDB" id="A0A239IDF8"/>
<keyword evidence="2" id="KW-1185">Reference proteome</keyword>
<evidence type="ECO:0000313" key="2">
    <source>
        <dbReference type="Proteomes" id="UP000198339"/>
    </source>
</evidence>
<sequence>MLLRYDDIIDRVSDRALWWLDGVPRYCAFDPELVISSEVALVHTECRECRTRYDVAVCPRAPLFANVRDQVAFENQVNVGDPPVACHLLGARCAGGATMTSLQVRILEYWVQDRGTIPHIWRREPSMERPLAHANWASGGDEDQGVWGQILDSDRIEEWTRARQSGDIAAMCGVLQAFDCERPAKVAHILDVERRYRLFKDEISALSIERFGGN</sequence>
<reference evidence="1 2" key="1">
    <citation type="submission" date="2017-06" db="EMBL/GenBank/DDBJ databases">
        <authorList>
            <person name="Kim H.J."/>
            <person name="Triplett B.A."/>
        </authorList>
    </citation>
    <scope>NUCLEOTIDE SEQUENCE [LARGE SCALE GENOMIC DNA]</scope>
    <source>
        <strain evidence="1 2">DS15</strain>
    </source>
</reference>
<accession>A0A239IDF8</accession>
<name>A0A239IDF8_9SPHN</name>
<evidence type="ECO:0000313" key="1">
    <source>
        <dbReference type="EMBL" id="SNS91462.1"/>
    </source>
</evidence>
<proteinExistence type="predicted"/>
<dbReference type="Proteomes" id="UP000198339">
    <property type="component" value="Unassembled WGS sequence"/>
</dbReference>
<dbReference type="EMBL" id="FZPA01000007">
    <property type="protein sequence ID" value="SNS91462.1"/>
    <property type="molecule type" value="Genomic_DNA"/>
</dbReference>
<gene>
    <name evidence="1" type="ORF">SAMN06295955_107150</name>
</gene>